<organism evidence="8 9">
    <name type="scientific">Candidatus Berkelbacteria bacterium CG_4_10_14_0_2_um_filter_35_9_33_12</name>
    <dbReference type="NCBI Taxonomy" id="1974499"/>
    <lineage>
        <taxon>Bacteria</taxon>
        <taxon>Candidatus Berkelbacteria</taxon>
    </lineage>
</organism>
<keyword evidence="2" id="KW-0547">Nucleotide-binding</keyword>
<evidence type="ECO:0008006" key="10">
    <source>
        <dbReference type="Google" id="ProtNLM"/>
    </source>
</evidence>
<dbReference type="PANTHER" id="PTHR11638">
    <property type="entry name" value="ATP-DEPENDENT CLP PROTEASE"/>
    <property type="match status" value="1"/>
</dbReference>
<feature type="domain" description="AAA+ ATPase" evidence="6">
    <location>
        <begin position="358"/>
        <end position="497"/>
    </location>
</feature>
<name>A0A2M7W4F3_9BACT</name>
<dbReference type="SMART" id="SM01086">
    <property type="entry name" value="ClpB_D2-small"/>
    <property type="match status" value="1"/>
</dbReference>
<dbReference type="InterPro" id="IPR001270">
    <property type="entry name" value="ClpA/B"/>
</dbReference>
<dbReference type="InterPro" id="IPR003593">
    <property type="entry name" value="AAA+_ATPase"/>
</dbReference>
<dbReference type="InterPro" id="IPR050130">
    <property type="entry name" value="ClpA_ClpB"/>
</dbReference>
<dbReference type="Pfam" id="PF10431">
    <property type="entry name" value="ClpB_D2-small"/>
    <property type="match status" value="1"/>
</dbReference>
<dbReference type="GO" id="GO:0034605">
    <property type="term" value="P:cellular response to heat"/>
    <property type="evidence" value="ECO:0007669"/>
    <property type="project" value="TreeGrafter"/>
</dbReference>
<dbReference type="SMART" id="SM00382">
    <property type="entry name" value="AAA"/>
    <property type="match status" value="2"/>
</dbReference>
<dbReference type="AlphaFoldDB" id="A0A2M7W4F3"/>
<dbReference type="PANTHER" id="PTHR11638:SF18">
    <property type="entry name" value="HEAT SHOCK PROTEIN 104"/>
    <property type="match status" value="1"/>
</dbReference>
<reference evidence="9" key="1">
    <citation type="submission" date="2017-09" db="EMBL/GenBank/DDBJ databases">
        <title>Depth-based differentiation of microbial function through sediment-hosted aquifers and enrichment of novel symbionts in the deep terrestrial subsurface.</title>
        <authorList>
            <person name="Probst A.J."/>
            <person name="Ladd B."/>
            <person name="Jarett J.K."/>
            <person name="Geller-Mcgrath D.E."/>
            <person name="Sieber C.M.K."/>
            <person name="Emerson J.B."/>
            <person name="Anantharaman K."/>
            <person name="Thomas B.C."/>
            <person name="Malmstrom R."/>
            <person name="Stieglmeier M."/>
            <person name="Klingl A."/>
            <person name="Woyke T."/>
            <person name="Ryan C.M."/>
            <person name="Banfield J.F."/>
        </authorList>
    </citation>
    <scope>NUCLEOTIDE SEQUENCE [LARGE SCALE GENOMIC DNA]</scope>
</reference>
<dbReference type="SUPFAM" id="SSF52540">
    <property type="entry name" value="P-loop containing nucleoside triphosphate hydrolases"/>
    <property type="match status" value="2"/>
</dbReference>
<keyword evidence="5" id="KW-0472">Membrane</keyword>
<dbReference type="Pfam" id="PF17871">
    <property type="entry name" value="AAA_lid_9"/>
    <property type="match status" value="1"/>
</dbReference>
<dbReference type="Pfam" id="PF00004">
    <property type="entry name" value="AAA"/>
    <property type="match status" value="1"/>
</dbReference>
<dbReference type="InterPro" id="IPR027417">
    <property type="entry name" value="P-loop_NTPase"/>
</dbReference>
<dbReference type="GO" id="GO:0016887">
    <property type="term" value="F:ATP hydrolysis activity"/>
    <property type="evidence" value="ECO:0007669"/>
    <property type="project" value="InterPro"/>
</dbReference>
<keyword evidence="1" id="KW-0677">Repeat</keyword>
<evidence type="ECO:0000259" key="7">
    <source>
        <dbReference type="SMART" id="SM01086"/>
    </source>
</evidence>
<dbReference type="InterPro" id="IPR019489">
    <property type="entry name" value="Clp_ATPase_C"/>
</dbReference>
<accession>A0A2M7W4F3</accession>
<dbReference type="Pfam" id="PF07724">
    <property type="entry name" value="AAA_2"/>
    <property type="match status" value="1"/>
</dbReference>
<dbReference type="Gene3D" id="3.40.50.300">
    <property type="entry name" value="P-loop containing nucleotide triphosphate hydrolases"/>
    <property type="match status" value="2"/>
</dbReference>
<dbReference type="CDD" id="cd19499">
    <property type="entry name" value="RecA-like_ClpB_Hsp104-like"/>
    <property type="match status" value="1"/>
</dbReference>
<feature type="domain" description="Clp ATPase C-terminal" evidence="7">
    <location>
        <begin position="801"/>
        <end position="890"/>
    </location>
</feature>
<dbReference type="EMBL" id="PFQF01000020">
    <property type="protein sequence ID" value="PJA20664.1"/>
    <property type="molecule type" value="Genomic_DNA"/>
</dbReference>
<evidence type="ECO:0000256" key="5">
    <source>
        <dbReference type="SAM" id="Phobius"/>
    </source>
</evidence>
<evidence type="ECO:0000256" key="1">
    <source>
        <dbReference type="ARBA" id="ARBA00022737"/>
    </source>
</evidence>
<evidence type="ECO:0000256" key="4">
    <source>
        <dbReference type="ARBA" id="ARBA00023186"/>
    </source>
</evidence>
<gene>
    <name evidence="8" type="ORF">COX60_01055</name>
</gene>
<feature type="transmembrane region" description="Helical" evidence="5">
    <location>
        <begin position="96"/>
        <end position="117"/>
    </location>
</feature>
<evidence type="ECO:0000313" key="9">
    <source>
        <dbReference type="Proteomes" id="UP000230137"/>
    </source>
</evidence>
<keyword evidence="5" id="KW-1133">Transmembrane helix</keyword>
<dbReference type="GO" id="GO:0005737">
    <property type="term" value="C:cytoplasm"/>
    <property type="evidence" value="ECO:0007669"/>
    <property type="project" value="TreeGrafter"/>
</dbReference>
<protein>
    <recommendedName>
        <fullName evidence="10">Clp R domain-containing protein</fullName>
    </recommendedName>
</protein>
<feature type="transmembrane region" description="Helical" evidence="5">
    <location>
        <begin position="124"/>
        <end position="144"/>
    </location>
</feature>
<dbReference type="InterPro" id="IPR003959">
    <property type="entry name" value="ATPase_AAA_core"/>
</dbReference>
<evidence type="ECO:0000256" key="2">
    <source>
        <dbReference type="ARBA" id="ARBA00022741"/>
    </source>
</evidence>
<dbReference type="InterPro" id="IPR041546">
    <property type="entry name" value="ClpA/ClpB_AAA_lid"/>
</dbReference>
<dbReference type="Gene3D" id="1.10.8.60">
    <property type="match status" value="2"/>
</dbReference>
<dbReference type="Proteomes" id="UP000230137">
    <property type="component" value="Unassembled WGS sequence"/>
</dbReference>
<dbReference type="PRINTS" id="PR00300">
    <property type="entry name" value="CLPPROTEASEA"/>
</dbReference>
<keyword evidence="5" id="KW-0812">Transmembrane</keyword>
<sequence>MKFFYWLYSVQIKKLMEVWGSFLIIIADTFSIKELTRTLFYPWRRDIIKPVQPTLQILFESWSLNLMSRLIGALVRSATIFAGLMTILIISIFMTILIILVAILPILIIGSIIIVLLTNLYTAILLSLVAINLALIIYLIFSYFSDIKNNPLLPEPLVNALSRLSTGQKINLEPYLEFEAKKIYLKSQSLQDLKKNLLTSSKALFVFTRLNLSQAEILTQSFDQAGEKEFLEKAGEFALIYKHRLIETGDLIMSLFFFDHSFQKTLEAHELDINDLQIIISWQNDFWKLLKNKNDLTDSKNLKLTGGVGKNWASGYTPFLDQVGRDLTLIVSGNSFDLHHYAHQKNIDEIERILSRTGNKNVILIGQDGVGKTTSVLGFSRRVLLGKTLAPLVHKKVIEIDLSTILASNDSGEKLIKAINEAISAGNIILYFESIDRLFVRENAVGAINAAPALLSAFRSNSIQIIATTTPTGWTKIINSDPGINEVFETIEINEPNQLEVIKILTDITPQIELSANVIFSYQAIKSIYDVATRYLASESFPQKGIKLIDEIATEANRQKIRRIDENFVSQILSDKFSAPVGKVEGDEAEKLLQIEDLIHRRVVNQKKAIGAIANALKRSRSGLSNPNKPIGSFLFLGPTGVGKTETAKALAEFYYNSEKNMLRFDMSEFQTVSSLAQIIGNPDTGEGGRLTNAVREKPYSLVLFDEIEKAHPNLLNLFLQILDEGFITDALNQKINFANTIIIGTSNAGANLIRQTINQQSTNLDMEELSKNLVEYLQDREIFRPEFINRFDSVVAFRPLNQEELMQVTDILIAKLNQNLQSKFINIKLTDEARKLVSQIGFDPKFGARALQRAIQDTVSNIVADAILKGQAQPHQEFIIQAQMIKEKMI</sequence>
<evidence type="ECO:0000256" key="3">
    <source>
        <dbReference type="ARBA" id="ARBA00022840"/>
    </source>
</evidence>
<keyword evidence="3" id="KW-0067">ATP-binding</keyword>
<comment type="caution">
    <text evidence="8">The sequence shown here is derived from an EMBL/GenBank/DDBJ whole genome shotgun (WGS) entry which is preliminary data.</text>
</comment>
<feature type="transmembrane region" description="Helical" evidence="5">
    <location>
        <begin position="70"/>
        <end position="90"/>
    </location>
</feature>
<evidence type="ECO:0000313" key="8">
    <source>
        <dbReference type="EMBL" id="PJA20664.1"/>
    </source>
</evidence>
<feature type="domain" description="AAA+ ATPase" evidence="6">
    <location>
        <begin position="630"/>
        <end position="788"/>
    </location>
</feature>
<dbReference type="GO" id="GO:0005524">
    <property type="term" value="F:ATP binding"/>
    <property type="evidence" value="ECO:0007669"/>
    <property type="project" value="UniProtKB-KW"/>
</dbReference>
<keyword evidence="4" id="KW-0143">Chaperone</keyword>
<evidence type="ECO:0000259" key="6">
    <source>
        <dbReference type="SMART" id="SM00382"/>
    </source>
</evidence>
<proteinExistence type="predicted"/>